<accession>A0A0F4YTP4</accession>
<dbReference type="EMBL" id="LASV01000195">
    <property type="protein sequence ID" value="KKA21201.1"/>
    <property type="molecule type" value="Genomic_DNA"/>
</dbReference>
<dbReference type="Proteomes" id="UP000053958">
    <property type="component" value="Unassembled WGS sequence"/>
</dbReference>
<organism evidence="2 3">
    <name type="scientific">Rasamsonia emersonii (strain ATCC 16479 / CBS 393.64 / IMI 116815)</name>
    <dbReference type="NCBI Taxonomy" id="1408163"/>
    <lineage>
        <taxon>Eukaryota</taxon>
        <taxon>Fungi</taxon>
        <taxon>Dikarya</taxon>
        <taxon>Ascomycota</taxon>
        <taxon>Pezizomycotina</taxon>
        <taxon>Eurotiomycetes</taxon>
        <taxon>Eurotiomycetidae</taxon>
        <taxon>Eurotiales</taxon>
        <taxon>Trichocomaceae</taxon>
        <taxon>Rasamsonia</taxon>
    </lineage>
</organism>
<evidence type="ECO:0000313" key="3">
    <source>
        <dbReference type="Proteomes" id="UP000053958"/>
    </source>
</evidence>
<protein>
    <submittedName>
        <fullName evidence="2">Uncharacterized protein</fullName>
    </submittedName>
</protein>
<reference evidence="2 3" key="1">
    <citation type="submission" date="2015-04" db="EMBL/GenBank/DDBJ databases">
        <authorList>
            <person name="Heijne W.H."/>
            <person name="Fedorova N.D."/>
            <person name="Nierman W.C."/>
            <person name="Vollebregt A.W."/>
            <person name="Zhao Z."/>
            <person name="Wu L."/>
            <person name="Kumar M."/>
            <person name="Stam H."/>
            <person name="van den Berg M.A."/>
            <person name="Pel H.J."/>
        </authorList>
    </citation>
    <scope>NUCLEOTIDE SEQUENCE [LARGE SCALE GENOMIC DNA]</scope>
    <source>
        <strain evidence="2 3">CBS 393.64</strain>
    </source>
</reference>
<dbReference type="GeneID" id="25317126"/>
<sequence length="454" mass="48386">MSTDNHVVKNHVYTNQTAAQTINQSAIVVNLYRKTNSSGRDIAANAVLPRICLRISVDNLCRIRRDIRAIRRRSLADLHPLDLLSSSLRLDRGDVIARPSVVPRVSKVELAPSARVSTVAVRGQTAAGSRTPATLRVLGKGNVLGLAGIQGEAQSGMTVPAVHLAVRAVLVPEDHDPRIGVAALELRHVFVLRGLAFRDFDDVAAPGVADVALVGDTAAAAAGAGRGAEACGREGAAGGYRGPVAAGRGGGGGGRGSARVSVSLKRKPLRRDASRGLPCYGSEHGAVHDRADGPACRRHTARQGGNITPVKSKPTSSHEALNCLRSNRYALANAIHGAVNNDLPWTSSTSLDLEWLENSHSHFPRRGSDRISIGYGCIDADRHGMAAPKPNATWNPFLVNEKDNTGEIILANWIFFTFGENKSFNRDLYLYLIIKLKLLASRTMPPAGTYSTLG</sequence>
<dbReference type="AlphaFoldDB" id="A0A0F4YTP4"/>
<proteinExistence type="predicted"/>
<comment type="caution">
    <text evidence="2">The sequence shown here is derived from an EMBL/GenBank/DDBJ whole genome shotgun (WGS) entry which is preliminary data.</text>
</comment>
<keyword evidence="3" id="KW-1185">Reference proteome</keyword>
<feature type="region of interest" description="Disordered" evidence="1">
    <location>
        <begin position="290"/>
        <end position="317"/>
    </location>
</feature>
<name>A0A0F4YTP4_RASE3</name>
<evidence type="ECO:0000256" key="1">
    <source>
        <dbReference type="SAM" id="MobiDB-lite"/>
    </source>
</evidence>
<evidence type="ECO:0000313" key="2">
    <source>
        <dbReference type="EMBL" id="KKA21201.1"/>
    </source>
</evidence>
<dbReference type="RefSeq" id="XP_013327813.1">
    <property type="nucleotide sequence ID" value="XM_013472359.1"/>
</dbReference>
<gene>
    <name evidence="2" type="ORF">T310_4779</name>
</gene>